<organism evidence="2 3">
    <name type="scientific">Blumeria graminis f. sp. triticale</name>
    <dbReference type="NCBI Taxonomy" id="1689686"/>
    <lineage>
        <taxon>Eukaryota</taxon>
        <taxon>Fungi</taxon>
        <taxon>Dikarya</taxon>
        <taxon>Ascomycota</taxon>
        <taxon>Pezizomycotina</taxon>
        <taxon>Leotiomycetes</taxon>
        <taxon>Erysiphales</taxon>
        <taxon>Erysiphaceae</taxon>
        <taxon>Blumeria</taxon>
    </lineage>
</organism>
<accession>A0A9W4D725</accession>
<evidence type="ECO:0000313" key="3">
    <source>
        <dbReference type="Proteomes" id="UP000683417"/>
    </source>
</evidence>
<comment type="caution">
    <text evidence="2">The sequence shown here is derived from an EMBL/GenBank/DDBJ whole genome shotgun (WGS) entry which is preliminary data.</text>
</comment>
<keyword evidence="1" id="KW-0732">Signal</keyword>
<evidence type="ECO:0000256" key="1">
    <source>
        <dbReference type="SAM" id="SignalP"/>
    </source>
</evidence>
<protein>
    <submittedName>
        <fullName evidence="2">BgTH12-02771</fullName>
    </submittedName>
</protein>
<gene>
    <name evidence="2" type="ORF">BGTH12_LOCUS4460</name>
</gene>
<proteinExistence type="predicted"/>
<evidence type="ECO:0000313" key="2">
    <source>
        <dbReference type="EMBL" id="CAD6503102.1"/>
    </source>
</evidence>
<dbReference type="EMBL" id="CAJHIT010000007">
    <property type="protein sequence ID" value="CAD6503102.1"/>
    <property type="molecule type" value="Genomic_DNA"/>
</dbReference>
<dbReference type="Proteomes" id="UP000683417">
    <property type="component" value="Unassembled WGS sequence"/>
</dbReference>
<name>A0A9W4D725_BLUGR</name>
<reference evidence="2" key="1">
    <citation type="submission" date="2020-10" db="EMBL/GenBank/DDBJ databases">
        <authorList>
            <person name="Muller C M."/>
        </authorList>
    </citation>
    <scope>NUCLEOTIDE SEQUENCE</scope>
    <source>
        <strain evidence="2">THUN-12</strain>
    </source>
</reference>
<feature type="signal peptide" evidence="1">
    <location>
        <begin position="1"/>
        <end position="21"/>
    </location>
</feature>
<feature type="chain" id="PRO_5040932282" evidence="1">
    <location>
        <begin position="22"/>
        <end position="157"/>
    </location>
</feature>
<dbReference type="AlphaFoldDB" id="A0A9W4D725"/>
<sequence length="157" mass="17960">MRLTSIAVILQSASFFVSTFAVITADHIWEGNKGFNCDGREIFHDEYNRAEKSQISGSVNSIGSTMINVYQSLLSDQEDDRTVAFQGPHDGVNRFFELRRLSQKQQIYGGFFYYSYILVTNQNKNANAMIKRSIYYTNNQLIEPKPEGLYTICEISI</sequence>